<feature type="transmembrane region" description="Helical" evidence="6">
    <location>
        <begin position="84"/>
        <end position="103"/>
    </location>
</feature>
<evidence type="ECO:0000256" key="4">
    <source>
        <dbReference type="ARBA" id="ARBA00022989"/>
    </source>
</evidence>
<dbReference type="GO" id="GO:0005886">
    <property type="term" value="C:plasma membrane"/>
    <property type="evidence" value="ECO:0007669"/>
    <property type="project" value="UniProtKB-SubCell"/>
</dbReference>
<organism evidence="8 9">
    <name type="scientific">Pseudogulbenkiania subflava DSM 22618</name>
    <dbReference type="NCBI Taxonomy" id="1123014"/>
    <lineage>
        <taxon>Bacteria</taxon>
        <taxon>Pseudomonadati</taxon>
        <taxon>Pseudomonadota</taxon>
        <taxon>Betaproteobacteria</taxon>
        <taxon>Neisseriales</taxon>
        <taxon>Chromobacteriaceae</taxon>
        <taxon>Pseudogulbenkiania</taxon>
    </lineage>
</organism>
<evidence type="ECO:0000259" key="7">
    <source>
        <dbReference type="PROSITE" id="PS50850"/>
    </source>
</evidence>
<evidence type="ECO:0000256" key="6">
    <source>
        <dbReference type="SAM" id="Phobius"/>
    </source>
</evidence>
<feature type="transmembrane region" description="Helical" evidence="6">
    <location>
        <begin position="248"/>
        <end position="273"/>
    </location>
</feature>
<dbReference type="Proteomes" id="UP000192920">
    <property type="component" value="Unassembled WGS sequence"/>
</dbReference>
<dbReference type="PROSITE" id="PS50850">
    <property type="entry name" value="MFS"/>
    <property type="match status" value="1"/>
</dbReference>
<keyword evidence="4 6" id="KW-1133">Transmembrane helix</keyword>
<dbReference type="GO" id="GO:0022857">
    <property type="term" value="F:transmembrane transporter activity"/>
    <property type="evidence" value="ECO:0007669"/>
    <property type="project" value="InterPro"/>
</dbReference>
<feature type="transmembrane region" description="Helical" evidence="6">
    <location>
        <begin position="57"/>
        <end position="77"/>
    </location>
</feature>
<feature type="transmembrane region" description="Helical" evidence="6">
    <location>
        <begin position="215"/>
        <end position="236"/>
    </location>
</feature>
<evidence type="ECO:0000256" key="1">
    <source>
        <dbReference type="ARBA" id="ARBA00004651"/>
    </source>
</evidence>
<feature type="transmembrane region" description="Helical" evidence="6">
    <location>
        <begin position="366"/>
        <end position="385"/>
    </location>
</feature>
<keyword evidence="5 6" id="KW-0472">Membrane</keyword>
<dbReference type="EMBL" id="FXAG01000017">
    <property type="protein sequence ID" value="SMF38372.1"/>
    <property type="molecule type" value="Genomic_DNA"/>
</dbReference>
<dbReference type="InterPro" id="IPR036259">
    <property type="entry name" value="MFS_trans_sf"/>
</dbReference>
<dbReference type="InterPro" id="IPR020846">
    <property type="entry name" value="MFS_dom"/>
</dbReference>
<dbReference type="PANTHER" id="PTHR43124:SF5">
    <property type="entry name" value="PURINE RIBONUCLEOSIDE EFFLUX PUMP NEPI"/>
    <property type="match status" value="1"/>
</dbReference>
<feature type="transmembrane region" description="Helical" evidence="6">
    <location>
        <begin position="109"/>
        <end position="130"/>
    </location>
</feature>
<dbReference type="AlphaFoldDB" id="A0A1Y6C7B5"/>
<comment type="subcellular location">
    <subcellularLocation>
        <location evidence="1">Cell membrane</location>
        <topology evidence="1">Multi-pass membrane protein</topology>
    </subcellularLocation>
</comment>
<keyword evidence="9" id="KW-1185">Reference proteome</keyword>
<name>A0A1Y6C7B5_9NEIS</name>
<dbReference type="STRING" id="1123014.SAMN02745746_02888"/>
<proteinExistence type="predicted"/>
<evidence type="ECO:0000313" key="9">
    <source>
        <dbReference type="Proteomes" id="UP000192920"/>
    </source>
</evidence>
<accession>A0A1Y6C7B5</accession>
<feature type="transmembrane region" description="Helical" evidence="6">
    <location>
        <begin position="21"/>
        <end position="45"/>
    </location>
</feature>
<feature type="transmembrane region" description="Helical" evidence="6">
    <location>
        <begin position="309"/>
        <end position="327"/>
    </location>
</feature>
<dbReference type="InterPro" id="IPR050189">
    <property type="entry name" value="MFS_Efflux_Transporters"/>
</dbReference>
<dbReference type="PANTHER" id="PTHR43124">
    <property type="entry name" value="PURINE EFFLUX PUMP PBUE"/>
    <property type="match status" value="1"/>
</dbReference>
<feature type="transmembrane region" description="Helical" evidence="6">
    <location>
        <begin position="167"/>
        <end position="187"/>
    </location>
</feature>
<feature type="transmembrane region" description="Helical" evidence="6">
    <location>
        <begin position="142"/>
        <end position="161"/>
    </location>
</feature>
<keyword evidence="2" id="KW-1003">Cell membrane</keyword>
<protein>
    <submittedName>
        <fullName evidence="8">Transcriptional regulator</fullName>
    </submittedName>
</protein>
<sequence length="394" mass="41390">MTVLAIQPAVSRRQVWSAVGSMALCVAMLIAAEFMPVSLLTPIAADLHATQGMAGQAISISGLFAVVTSLLIASIAGRFNRRHVLMTLTAMMLASLLLIAEATSFTVLMVARALLGCVIGGFWSLATATIMRLVPEGDVPKALGLMFMGNAMATAFAAPIGSYLGGIIGWRGVFWGLAPIVVVNLLWQWASLPSMPPRAANPVGKLFGLLKRRNVAFAMVGVMLTFAGAFATFTYLRPFLEGYTRVNVAQLSLLLLALGLAGFVGTHGATALIKRYLYGLLWSLPLALAVVTLALVALGHWLWGAAAVLLAWGTINSAIPVAWSTWLSQGIRDEPESGGGLMVAAIQLSIMLGAEFGGVLLDHLSITAPLFGGTALLALAVLVIGKGRRLEPQT</sequence>
<feature type="transmembrane region" description="Helical" evidence="6">
    <location>
        <begin position="339"/>
        <end position="360"/>
    </location>
</feature>
<evidence type="ECO:0000256" key="5">
    <source>
        <dbReference type="ARBA" id="ARBA00023136"/>
    </source>
</evidence>
<dbReference type="SUPFAM" id="SSF103473">
    <property type="entry name" value="MFS general substrate transporter"/>
    <property type="match status" value="1"/>
</dbReference>
<dbReference type="CDD" id="cd17324">
    <property type="entry name" value="MFS_NepI_like"/>
    <property type="match status" value="1"/>
</dbReference>
<gene>
    <name evidence="8" type="ORF">SAMN02745746_02888</name>
</gene>
<evidence type="ECO:0000313" key="8">
    <source>
        <dbReference type="EMBL" id="SMF38372.1"/>
    </source>
</evidence>
<reference evidence="9" key="1">
    <citation type="submission" date="2017-04" db="EMBL/GenBank/DDBJ databases">
        <authorList>
            <person name="Varghese N."/>
            <person name="Submissions S."/>
        </authorList>
    </citation>
    <scope>NUCLEOTIDE SEQUENCE [LARGE SCALE GENOMIC DNA]</scope>
    <source>
        <strain evidence="9">DSM 22618</strain>
    </source>
</reference>
<evidence type="ECO:0000256" key="3">
    <source>
        <dbReference type="ARBA" id="ARBA00022692"/>
    </source>
</evidence>
<feature type="transmembrane region" description="Helical" evidence="6">
    <location>
        <begin position="280"/>
        <end position="303"/>
    </location>
</feature>
<feature type="domain" description="Major facilitator superfamily (MFS) profile" evidence="7">
    <location>
        <begin position="1"/>
        <end position="390"/>
    </location>
</feature>
<dbReference type="Gene3D" id="1.20.1250.20">
    <property type="entry name" value="MFS general substrate transporter like domains"/>
    <property type="match status" value="1"/>
</dbReference>
<dbReference type="Pfam" id="PF07690">
    <property type="entry name" value="MFS_1"/>
    <property type="match status" value="1"/>
</dbReference>
<dbReference type="RefSeq" id="WP_085277023.1">
    <property type="nucleotide sequence ID" value="NZ_FXAG01000017.1"/>
</dbReference>
<dbReference type="InterPro" id="IPR011701">
    <property type="entry name" value="MFS"/>
</dbReference>
<keyword evidence="3 6" id="KW-0812">Transmembrane</keyword>
<evidence type="ECO:0000256" key="2">
    <source>
        <dbReference type="ARBA" id="ARBA00022475"/>
    </source>
</evidence>